<dbReference type="PROSITE" id="PS50405">
    <property type="entry name" value="GST_CTER"/>
    <property type="match status" value="1"/>
</dbReference>
<proteinExistence type="predicted"/>
<dbReference type="Pfam" id="PF00043">
    <property type="entry name" value="GST_C"/>
    <property type="match status" value="1"/>
</dbReference>
<dbReference type="InterPro" id="IPR004045">
    <property type="entry name" value="Glutathione_S-Trfase_N"/>
</dbReference>
<feature type="domain" description="GST C-terminal" evidence="2">
    <location>
        <begin position="83"/>
        <end position="202"/>
    </location>
</feature>
<feature type="domain" description="GST N-terminal" evidence="1">
    <location>
        <begin position="2"/>
        <end position="78"/>
    </location>
</feature>
<dbReference type="PANTHER" id="PTHR43968">
    <property type="match status" value="1"/>
</dbReference>
<dbReference type="Gene3D" id="1.20.1050.10">
    <property type="match status" value="1"/>
</dbReference>
<reference evidence="3 4" key="1">
    <citation type="journal article" date="2013" name="Genome Announc.">
        <title>Genome Sequence of the Pyrene- and Fluoranthene-Degrading Bacterium Cycloclasticus sp. Strain PY97M.</title>
        <authorList>
            <person name="Cui Z."/>
            <person name="Xu G."/>
            <person name="Li Q."/>
            <person name="Gao W."/>
            <person name="Zheng L."/>
        </authorList>
    </citation>
    <scope>NUCLEOTIDE SEQUENCE [LARGE SCALE GENOMIC DNA]</scope>
    <source>
        <strain evidence="3 4">PY97M</strain>
    </source>
</reference>
<dbReference type="CDD" id="cd00299">
    <property type="entry name" value="GST_C_family"/>
    <property type="match status" value="1"/>
</dbReference>
<dbReference type="Gene3D" id="3.40.30.10">
    <property type="entry name" value="Glutaredoxin"/>
    <property type="match status" value="1"/>
</dbReference>
<dbReference type="InterPro" id="IPR050983">
    <property type="entry name" value="GST_Omega/HSP26"/>
</dbReference>
<dbReference type="SFLD" id="SFLDG00358">
    <property type="entry name" value="Main_(cytGST)"/>
    <property type="match status" value="1"/>
</dbReference>
<dbReference type="EMBL" id="ASHL01000004">
    <property type="protein sequence ID" value="EPD13055.1"/>
    <property type="molecule type" value="Genomic_DNA"/>
</dbReference>
<dbReference type="GO" id="GO:0005737">
    <property type="term" value="C:cytoplasm"/>
    <property type="evidence" value="ECO:0007669"/>
    <property type="project" value="TreeGrafter"/>
</dbReference>
<organism evidence="3 4">
    <name type="scientific">Cycloclasticus pugetii</name>
    <dbReference type="NCBI Taxonomy" id="34068"/>
    <lineage>
        <taxon>Bacteria</taxon>
        <taxon>Pseudomonadati</taxon>
        <taxon>Pseudomonadota</taxon>
        <taxon>Gammaproteobacteria</taxon>
        <taxon>Thiotrichales</taxon>
        <taxon>Piscirickettsiaceae</taxon>
        <taxon>Cycloclasticus</taxon>
    </lineage>
</organism>
<evidence type="ECO:0000313" key="3">
    <source>
        <dbReference type="EMBL" id="EPD13055.1"/>
    </source>
</evidence>
<accession>A0AB33Z145</accession>
<dbReference type="Proteomes" id="UP000015462">
    <property type="component" value="Unassembled WGS sequence"/>
</dbReference>
<dbReference type="AlphaFoldDB" id="A0AB33Z145"/>
<dbReference type="SUPFAM" id="SSF47616">
    <property type="entry name" value="GST C-terminal domain-like"/>
    <property type="match status" value="1"/>
</dbReference>
<evidence type="ECO:0000259" key="2">
    <source>
        <dbReference type="PROSITE" id="PS50405"/>
    </source>
</evidence>
<sequence>MSDITLYGFPISTYVRTARIALAEKGVAYELLPFEPNTEEMIAVNPTGKVPAFKHEDFVLYETLAITKYIDQAFDGPALQPADAKERAIMNQWISYINAYVFQELIHEIALFRFEIIPLDQSVLDAAIPKAKAHLALLDKTLSTNNYLTGSQASLADYFLYPILAFFGMIPEGSLLADYSGVSAWMTRMEEKSSVKESAPTL</sequence>
<gene>
    <name evidence="3" type="ORF">L196_05420</name>
</gene>
<evidence type="ECO:0000313" key="4">
    <source>
        <dbReference type="Proteomes" id="UP000015462"/>
    </source>
</evidence>
<dbReference type="InterPro" id="IPR036282">
    <property type="entry name" value="Glutathione-S-Trfase_C_sf"/>
</dbReference>
<evidence type="ECO:0000259" key="1">
    <source>
        <dbReference type="PROSITE" id="PS50404"/>
    </source>
</evidence>
<keyword evidence="4" id="KW-1185">Reference proteome</keyword>
<name>A0AB33Z145_9GAMM</name>
<dbReference type="PROSITE" id="PS50404">
    <property type="entry name" value="GST_NTER"/>
    <property type="match status" value="1"/>
</dbReference>
<dbReference type="RefSeq" id="WP_016390235.1">
    <property type="nucleotide sequence ID" value="NZ_FQZJ01000003.1"/>
</dbReference>
<dbReference type="SUPFAM" id="SSF52833">
    <property type="entry name" value="Thioredoxin-like"/>
    <property type="match status" value="1"/>
</dbReference>
<dbReference type="PANTHER" id="PTHR43968:SF6">
    <property type="entry name" value="GLUTATHIONE S-TRANSFERASE OMEGA"/>
    <property type="match status" value="1"/>
</dbReference>
<dbReference type="InterPro" id="IPR004046">
    <property type="entry name" value="GST_C"/>
</dbReference>
<dbReference type="Pfam" id="PF13417">
    <property type="entry name" value="GST_N_3"/>
    <property type="match status" value="1"/>
</dbReference>
<protein>
    <submittedName>
        <fullName evidence="3">Glutathione s-transferase protein</fullName>
    </submittedName>
</protein>
<comment type="caution">
    <text evidence="3">The sequence shown here is derived from an EMBL/GenBank/DDBJ whole genome shotgun (WGS) entry which is preliminary data.</text>
</comment>
<dbReference type="InterPro" id="IPR036249">
    <property type="entry name" value="Thioredoxin-like_sf"/>
</dbReference>
<dbReference type="InterPro" id="IPR010987">
    <property type="entry name" value="Glutathione-S-Trfase_C-like"/>
</dbReference>
<dbReference type="SFLD" id="SFLDS00019">
    <property type="entry name" value="Glutathione_Transferase_(cytos"/>
    <property type="match status" value="1"/>
</dbReference>
<dbReference type="InterPro" id="IPR040079">
    <property type="entry name" value="Glutathione_S-Trfase"/>
</dbReference>